<feature type="compositionally biased region" description="Gly residues" evidence="1">
    <location>
        <begin position="127"/>
        <end position="142"/>
    </location>
</feature>
<feature type="compositionally biased region" description="Low complexity" evidence="1">
    <location>
        <begin position="143"/>
        <end position="153"/>
    </location>
</feature>
<name>A0ABT4TLL0_9ACTN</name>
<dbReference type="EMBL" id="JAQFWP010000018">
    <property type="protein sequence ID" value="MDA2805266.1"/>
    <property type="molecule type" value="Genomic_DNA"/>
</dbReference>
<evidence type="ECO:0000256" key="1">
    <source>
        <dbReference type="SAM" id="MobiDB-lite"/>
    </source>
</evidence>
<feature type="compositionally biased region" description="Acidic residues" evidence="1">
    <location>
        <begin position="154"/>
        <end position="176"/>
    </location>
</feature>
<organism evidence="2 3">
    <name type="scientific">Nocardiopsis suaedae</name>
    <dbReference type="NCBI Taxonomy" id="3018444"/>
    <lineage>
        <taxon>Bacteria</taxon>
        <taxon>Bacillati</taxon>
        <taxon>Actinomycetota</taxon>
        <taxon>Actinomycetes</taxon>
        <taxon>Streptosporangiales</taxon>
        <taxon>Nocardiopsidaceae</taxon>
        <taxon>Nocardiopsis</taxon>
    </lineage>
</organism>
<evidence type="ECO:0000313" key="2">
    <source>
        <dbReference type="EMBL" id="MDA2805266.1"/>
    </source>
</evidence>
<keyword evidence="3" id="KW-1185">Reference proteome</keyword>
<feature type="region of interest" description="Disordered" evidence="1">
    <location>
        <begin position="120"/>
        <end position="176"/>
    </location>
</feature>
<comment type="caution">
    <text evidence="2">The sequence shown here is derived from an EMBL/GenBank/DDBJ whole genome shotgun (WGS) entry which is preliminary data.</text>
</comment>
<dbReference type="RefSeq" id="WP_270677925.1">
    <property type="nucleotide sequence ID" value="NZ_JAQFWP010000018.1"/>
</dbReference>
<proteinExistence type="predicted"/>
<gene>
    <name evidence="2" type="ORF">O4U47_12160</name>
</gene>
<accession>A0ABT4TLL0</accession>
<dbReference type="Proteomes" id="UP001165685">
    <property type="component" value="Unassembled WGS sequence"/>
</dbReference>
<evidence type="ECO:0000313" key="3">
    <source>
        <dbReference type="Proteomes" id="UP001165685"/>
    </source>
</evidence>
<protein>
    <submittedName>
        <fullName evidence="2">Uncharacterized protein</fullName>
    </submittedName>
</protein>
<sequence length="176" mass="18769">MPEDKDDGDTVKVTLDYLRGLRTDDIDTMRERFSAKKTEFDQYYAGEAAKTPRFGNPALLPSAGVLADEVKQALTKVEELFDKYEKDLLAISKGIADSELVFDDLEEDAELTAEQLNRIFGSSAPSGSGGGAFGDSSGGSSGGDDVSSSTDQDGAGEEETDEEGTGEEGTDEDEKD</sequence>
<reference evidence="2" key="1">
    <citation type="submission" date="2023-01" db="EMBL/GenBank/DDBJ databases">
        <title>Draft genome sequence of Nocardiopsis sp. LSu2-4 isolated from halophytes.</title>
        <authorList>
            <person name="Duangmal K."/>
            <person name="Chantavorakit T."/>
        </authorList>
    </citation>
    <scope>NUCLEOTIDE SEQUENCE</scope>
    <source>
        <strain evidence="2">LSu2-4</strain>
    </source>
</reference>